<keyword evidence="1" id="KW-0732">Signal</keyword>
<evidence type="ECO:0000256" key="2">
    <source>
        <dbReference type="ARBA" id="ARBA00023157"/>
    </source>
</evidence>
<reference evidence="4 5" key="1">
    <citation type="submission" date="2022-05" db="EMBL/GenBank/DDBJ databases">
        <authorList>
            <consortium name="Genoscope - CEA"/>
            <person name="William W."/>
        </authorList>
    </citation>
    <scope>NUCLEOTIDE SEQUENCE [LARGE SCALE GENOMIC DNA]</scope>
</reference>
<evidence type="ECO:0000259" key="3">
    <source>
        <dbReference type="Pfam" id="PF23283"/>
    </source>
</evidence>
<dbReference type="Proteomes" id="UP001159405">
    <property type="component" value="Unassembled WGS sequence"/>
</dbReference>
<evidence type="ECO:0000313" key="5">
    <source>
        <dbReference type="Proteomes" id="UP001159405"/>
    </source>
</evidence>
<proteinExistence type="predicted"/>
<organism evidence="4 5">
    <name type="scientific">Porites lobata</name>
    <dbReference type="NCBI Taxonomy" id="104759"/>
    <lineage>
        <taxon>Eukaryota</taxon>
        <taxon>Metazoa</taxon>
        <taxon>Cnidaria</taxon>
        <taxon>Anthozoa</taxon>
        <taxon>Hexacorallia</taxon>
        <taxon>Scleractinia</taxon>
        <taxon>Fungiina</taxon>
        <taxon>Poritidae</taxon>
        <taxon>Porites</taxon>
    </lineage>
</organism>
<sequence length="129" mass="14657">MLSVDWYRFSGGAGNKMAESYVNMHRCKTHIPGWLNGSHPTVNEGAVQRRVCFTAYSDSCWSPTLIRVRNCGGFYVYQLKPVIGCYVRYCGNGNVSSTPLTAGKLTLSFFFLNFFFILRIHCLRSYSEN</sequence>
<name>A0ABN8QPG5_9CNID</name>
<feature type="domain" description="UMOD/GP2/OIT3-like D8C" evidence="3">
    <location>
        <begin position="9"/>
        <end position="90"/>
    </location>
</feature>
<dbReference type="Pfam" id="PF23283">
    <property type="entry name" value="D8C_UMOD"/>
    <property type="match status" value="1"/>
</dbReference>
<protein>
    <recommendedName>
        <fullName evidence="3">UMOD/GP2/OIT3-like D8C domain-containing protein</fullName>
    </recommendedName>
</protein>
<gene>
    <name evidence="4" type="ORF">PLOB_00007683</name>
</gene>
<dbReference type="InterPro" id="IPR057774">
    <property type="entry name" value="D8C_UMOD/GP2/OIT3-like"/>
</dbReference>
<evidence type="ECO:0000313" key="4">
    <source>
        <dbReference type="EMBL" id="CAH3166507.1"/>
    </source>
</evidence>
<keyword evidence="2" id="KW-1015">Disulfide bond</keyword>
<comment type="caution">
    <text evidence="4">The sequence shown here is derived from an EMBL/GenBank/DDBJ whole genome shotgun (WGS) entry which is preliminary data.</text>
</comment>
<dbReference type="PANTHER" id="PTHR36191">
    <property type="entry name" value="ENDO/EXONUCLEASE/PHOSPHATASE DOMAIN-CONTAINING PROTEIN-RELATED"/>
    <property type="match status" value="1"/>
</dbReference>
<dbReference type="EMBL" id="CALNXK010000137">
    <property type="protein sequence ID" value="CAH3166507.1"/>
    <property type="molecule type" value="Genomic_DNA"/>
</dbReference>
<dbReference type="PANTHER" id="PTHR36191:SF4">
    <property type="entry name" value="VWFD DOMAIN-CONTAINING PROTEIN"/>
    <property type="match status" value="1"/>
</dbReference>
<accession>A0ABN8QPG5</accession>
<evidence type="ECO:0000256" key="1">
    <source>
        <dbReference type="ARBA" id="ARBA00022729"/>
    </source>
</evidence>
<keyword evidence="5" id="KW-1185">Reference proteome</keyword>